<dbReference type="Pfam" id="PF00400">
    <property type="entry name" value="WD40"/>
    <property type="match status" value="1"/>
</dbReference>
<keyword evidence="2" id="KW-0963">Cytoplasm</keyword>
<dbReference type="InterPro" id="IPR050687">
    <property type="entry name" value="Dynein_IC"/>
</dbReference>
<dbReference type="SUPFAM" id="SSF50978">
    <property type="entry name" value="WD40 repeat-like"/>
    <property type="match status" value="1"/>
</dbReference>
<evidence type="ECO:0000313" key="5">
    <source>
        <dbReference type="EMBL" id="RKO96238.1"/>
    </source>
</evidence>
<dbReference type="GO" id="GO:0010970">
    <property type="term" value="P:transport along microtubule"/>
    <property type="evidence" value="ECO:0007669"/>
    <property type="project" value="TreeGrafter"/>
</dbReference>
<dbReference type="SMART" id="SM00320">
    <property type="entry name" value="WD40"/>
    <property type="match status" value="5"/>
</dbReference>
<dbReference type="Proteomes" id="UP000268535">
    <property type="component" value="Unassembled WGS sequence"/>
</dbReference>
<dbReference type="InterPro" id="IPR015943">
    <property type="entry name" value="WD40/YVTN_repeat-like_dom_sf"/>
</dbReference>
<dbReference type="InterPro" id="IPR001680">
    <property type="entry name" value="WD40_rpt"/>
</dbReference>
<dbReference type="GO" id="GO:0045504">
    <property type="term" value="F:dynein heavy chain binding"/>
    <property type="evidence" value="ECO:0007669"/>
    <property type="project" value="TreeGrafter"/>
</dbReference>
<evidence type="ECO:0000256" key="3">
    <source>
        <dbReference type="ARBA" id="ARBA00022574"/>
    </source>
</evidence>
<sequence length="526" mass="56194">DLAPKETVMYSKAIQTTPVNAATSPRAADVADAASADERSTVDLALDAELARIDEALASEAELTAQPVLATLSDDERAAILASPPFQRFVLHASRLIERTLNDPYDPLRDYATLETAAADAPAQQMNILQTLGGHALTEGRAVLDVQFHPKFPELMLVVYSPPKYATNASNAAPHSTTANASHPAGAPVPALASSLSARPEFVFEATSPIVSATFSPFHPQWVVGGTFSGEIVVWDIRADQRLPILQTPLSAAGHTYPVYSMKMIGTQNTHQLVTASTDGVVCAWQLNMLAQPLEVLELMHSQHPKTDEVAITTIGFRANDTAGFYVGTEEGAVYAAQRHDRAGTRAGIQLDTVYAGHAGMVTALAMHAVSGPVDFSDLFLTASVDWTVKLWQRASSASRGYVDGGASGAYDATGHLRPLLSFEDMDDYVMDVKWSPVHPAVFATADASGCVALYDLNADLEVPAFRFSTGTAVNKIAWNMDGTRLVAGTTTGAAIVFDVGFLPRPQNEDWLTLQHVLSEQAVSGY</sequence>
<keyword evidence="4" id="KW-0677">Repeat</keyword>
<dbReference type="AlphaFoldDB" id="A0A4P9WVR3"/>
<dbReference type="InterPro" id="IPR036322">
    <property type="entry name" value="WD40_repeat_dom_sf"/>
</dbReference>
<name>A0A4P9WVR3_9FUNG</name>
<dbReference type="PANTHER" id="PTHR12442">
    <property type="entry name" value="DYNEIN INTERMEDIATE CHAIN"/>
    <property type="match status" value="1"/>
</dbReference>
<dbReference type="Gene3D" id="2.130.10.10">
    <property type="entry name" value="YVTN repeat-like/Quinoprotein amine dehydrogenase"/>
    <property type="match status" value="2"/>
</dbReference>
<dbReference type="EMBL" id="ML010181">
    <property type="protein sequence ID" value="RKO96238.1"/>
    <property type="molecule type" value="Genomic_DNA"/>
</dbReference>
<reference evidence="6" key="1">
    <citation type="journal article" date="2018" name="Nat. Microbiol.">
        <title>Leveraging single-cell genomics to expand the fungal tree of life.</title>
        <authorList>
            <person name="Ahrendt S.R."/>
            <person name="Quandt C.A."/>
            <person name="Ciobanu D."/>
            <person name="Clum A."/>
            <person name="Salamov A."/>
            <person name="Andreopoulos B."/>
            <person name="Cheng J.F."/>
            <person name="Woyke T."/>
            <person name="Pelin A."/>
            <person name="Henrissat B."/>
            <person name="Reynolds N.K."/>
            <person name="Benny G.L."/>
            <person name="Smith M.E."/>
            <person name="James T.Y."/>
            <person name="Grigoriev I.V."/>
        </authorList>
    </citation>
    <scope>NUCLEOTIDE SEQUENCE [LARGE SCALE GENOMIC DNA]</scope>
    <source>
        <strain evidence="6">ATCC 52028</strain>
    </source>
</reference>
<dbReference type="PANTHER" id="PTHR12442:SF22">
    <property type="entry name" value="CYTOPLASMIC DYNEIN 1 INTERMEDIATE CHAIN-RELATED"/>
    <property type="match status" value="1"/>
</dbReference>
<evidence type="ECO:0000256" key="1">
    <source>
        <dbReference type="ARBA" id="ARBA00004496"/>
    </source>
</evidence>
<organism evidence="5 6">
    <name type="scientific">Caulochytrium protostelioides</name>
    <dbReference type="NCBI Taxonomy" id="1555241"/>
    <lineage>
        <taxon>Eukaryota</taxon>
        <taxon>Fungi</taxon>
        <taxon>Fungi incertae sedis</taxon>
        <taxon>Chytridiomycota</taxon>
        <taxon>Chytridiomycota incertae sedis</taxon>
        <taxon>Chytridiomycetes</taxon>
        <taxon>Caulochytriales</taxon>
        <taxon>Caulochytriaceae</taxon>
        <taxon>Caulochytrium</taxon>
    </lineage>
</organism>
<evidence type="ECO:0000256" key="2">
    <source>
        <dbReference type="ARBA" id="ARBA00022490"/>
    </source>
</evidence>
<evidence type="ECO:0000313" key="6">
    <source>
        <dbReference type="Proteomes" id="UP000268535"/>
    </source>
</evidence>
<gene>
    <name evidence="5" type="ORF">CAUPRSCDRAFT_8371</name>
</gene>
<accession>A0A4P9WVR3</accession>
<feature type="non-terminal residue" evidence="5">
    <location>
        <position position="1"/>
    </location>
</feature>
<dbReference type="GO" id="GO:0005737">
    <property type="term" value="C:cytoplasm"/>
    <property type="evidence" value="ECO:0007669"/>
    <property type="project" value="UniProtKB-SubCell"/>
</dbReference>
<comment type="subcellular location">
    <subcellularLocation>
        <location evidence="1">Cytoplasm</location>
    </subcellularLocation>
</comment>
<dbReference type="GO" id="GO:0005868">
    <property type="term" value="C:cytoplasmic dynein complex"/>
    <property type="evidence" value="ECO:0007669"/>
    <property type="project" value="TreeGrafter"/>
</dbReference>
<dbReference type="GO" id="GO:0045503">
    <property type="term" value="F:dynein light chain binding"/>
    <property type="evidence" value="ECO:0007669"/>
    <property type="project" value="TreeGrafter"/>
</dbReference>
<proteinExistence type="predicted"/>
<protein>
    <submittedName>
        <fullName evidence="5">WD40 repeat-like protein</fullName>
    </submittedName>
</protein>
<keyword evidence="3" id="KW-0853">WD repeat</keyword>
<evidence type="ECO:0000256" key="4">
    <source>
        <dbReference type="ARBA" id="ARBA00022737"/>
    </source>
</evidence>